<comment type="subcellular location">
    <subcellularLocation>
        <location evidence="1">Membrane</location>
        <topology evidence="1">Multi-pass membrane protein</topology>
    </subcellularLocation>
</comment>
<reference evidence="10" key="1">
    <citation type="submission" date="2022-05" db="EMBL/GenBank/DDBJ databases">
        <title>Comparative Genomics of Spacecraft Associated Microbes.</title>
        <authorList>
            <person name="Tran M.T."/>
            <person name="Wright A."/>
            <person name="Seuylemezian A."/>
            <person name="Eisen J."/>
            <person name="Coil D."/>
        </authorList>
    </citation>
    <scope>NUCLEOTIDE SEQUENCE</scope>
    <source>
        <strain evidence="10">214.1.1</strain>
    </source>
</reference>
<dbReference type="InterPro" id="IPR006667">
    <property type="entry name" value="SLC41_membr_dom"/>
</dbReference>
<organism evidence="10 11">
    <name type="scientific">Halalkalibacter oceani</name>
    <dbReference type="NCBI Taxonomy" id="1653776"/>
    <lineage>
        <taxon>Bacteria</taxon>
        <taxon>Bacillati</taxon>
        <taxon>Bacillota</taxon>
        <taxon>Bacilli</taxon>
        <taxon>Bacillales</taxon>
        <taxon>Bacillaceae</taxon>
        <taxon>Halalkalibacter</taxon>
    </lineage>
</organism>
<evidence type="ECO:0000313" key="11">
    <source>
        <dbReference type="Proteomes" id="UP001139179"/>
    </source>
</evidence>
<dbReference type="Proteomes" id="UP001139179">
    <property type="component" value="Unassembled WGS sequence"/>
</dbReference>
<dbReference type="GO" id="GO:0016020">
    <property type="term" value="C:membrane"/>
    <property type="evidence" value="ECO:0007669"/>
    <property type="project" value="UniProtKB-SubCell"/>
</dbReference>
<evidence type="ECO:0000256" key="2">
    <source>
        <dbReference type="ARBA" id="ARBA00009749"/>
    </source>
</evidence>
<evidence type="ECO:0000259" key="9">
    <source>
        <dbReference type="Pfam" id="PF01769"/>
    </source>
</evidence>
<keyword evidence="3" id="KW-0813">Transport</keyword>
<dbReference type="GO" id="GO:0008324">
    <property type="term" value="F:monoatomic cation transmembrane transporter activity"/>
    <property type="evidence" value="ECO:0007669"/>
    <property type="project" value="InterPro"/>
</dbReference>
<evidence type="ECO:0000313" key="10">
    <source>
        <dbReference type="EMBL" id="MCM3714013.1"/>
    </source>
</evidence>
<evidence type="ECO:0000256" key="1">
    <source>
        <dbReference type="ARBA" id="ARBA00004141"/>
    </source>
</evidence>
<gene>
    <name evidence="10" type="ORF">M3202_07930</name>
</gene>
<sequence length="140" mass="14596">MLAVFIPMVMGSAGNIGTQSLAVVVRGLAVGTIDKKSVRKLIQCQFFIGIIVGFLCGLVIAIVISLIPFLQSSWLLGLIVGGSIMASLSVVCVVGAVMPLLINKLKLDPALASGPFVTAIGDILSLSIYFSIATSLLEYL</sequence>
<keyword evidence="11" id="KW-1185">Reference proteome</keyword>
<dbReference type="PANTHER" id="PTHR41394:SF5">
    <property type="entry name" value="SLC41A_MGTE INTEGRAL MEMBRANE DOMAIN-CONTAINING PROTEIN"/>
    <property type="match status" value="1"/>
</dbReference>
<evidence type="ECO:0000256" key="7">
    <source>
        <dbReference type="ARBA" id="ARBA00023136"/>
    </source>
</evidence>
<dbReference type="SUPFAM" id="SSF161093">
    <property type="entry name" value="MgtE membrane domain-like"/>
    <property type="match status" value="1"/>
</dbReference>
<evidence type="ECO:0000256" key="6">
    <source>
        <dbReference type="ARBA" id="ARBA00022989"/>
    </source>
</evidence>
<feature type="transmembrane region" description="Helical" evidence="8">
    <location>
        <begin position="114"/>
        <end position="137"/>
    </location>
</feature>
<evidence type="ECO:0000256" key="5">
    <source>
        <dbReference type="ARBA" id="ARBA00022842"/>
    </source>
</evidence>
<keyword evidence="6 8" id="KW-1133">Transmembrane helix</keyword>
<dbReference type="RefSeq" id="WP_251222960.1">
    <property type="nucleotide sequence ID" value="NZ_JAMBOL010000005.1"/>
</dbReference>
<dbReference type="Pfam" id="PF01769">
    <property type="entry name" value="MgtE"/>
    <property type="match status" value="1"/>
</dbReference>
<comment type="caution">
    <text evidence="10">The sequence shown here is derived from an EMBL/GenBank/DDBJ whole genome shotgun (WGS) entry which is preliminary data.</text>
</comment>
<name>A0A9X2DRU1_9BACI</name>
<evidence type="ECO:0000256" key="4">
    <source>
        <dbReference type="ARBA" id="ARBA00022692"/>
    </source>
</evidence>
<keyword evidence="7 8" id="KW-0472">Membrane</keyword>
<feature type="domain" description="SLC41A/MgtE integral membrane" evidence="9">
    <location>
        <begin position="6"/>
        <end position="132"/>
    </location>
</feature>
<comment type="similarity">
    <text evidence="2">Belongs to the SLC41A transporter family.</text>
</comment>
<dbReference type="Gene3D" id="1.10.357.20">
    <property type="entry name" value="SLC41 divalent cation transporters, integral membrane domain"/>
    <property type="match status" value="1"/>
</dbReference>
<evidence type="ECO:0000256" key="8">
    <source>
        <dbReference type="SAM" id="Phobius"/>
    </source>
</evidence>
<dbReference type="EMBL" id="JAMBOL010000005">
    <property type="protein sequence ID" value="MCM3714013.1"/>
    <property type="molecule type" value="Genomic_DNA"/>
</dbReference>
<dbReference type="AlphaFoldDB" id="A0A9X2DRU1"/>
<feature type="transmembrane region" description="Helical" evidence="8">
    <location>
        <begin position="75"/>
        <end position="102"/>
    </location>
</feature>
<proteinExistence type="inferred from homology"/>
<dbReference type="InterPro" id="IPR036739">
    <property type="entry name" value="SLC41_membr_dom_sf"/>
</dbReference>
<protein>
    <submittedName>
        <fullName evidence="10">Magnesium transporter</fullName>
    </submittedName>
</protein>
<dbReference type="PANTHER" id="PTHR41394">
    <property type="entry name" value="MAGNESIUM TRANSPORTER MGTE"/>
    <property type="match status" value="1"/>
</dbReference>
<evidence type="ECO:0000256" key="3">
    <source>
        <dbReference type="ARBA" id="ARBA00022448"/>
    </source>
</evidence>
<keyword evidence="5" id="KW-0460">Magnesium</keyword>
<feature type="transmembrane region" description="Helical" evidence="8">
    <location>
        <begin position="46"/>
        <end position="69"/>
    </location>
</feature>
<keyword evidence="4 8" id="KW-0812">Transmembrane</keyword>
<accession>A0A9X2DRU1</accession>